<evidence type="ECO:0000313" key="1">
    <source>
        <dbReference type="EMBL" id="SDT00554.1"/>
    </source>
</evidence>
<sequence>MDVYIWLPKCDAGELSRFIESYVDRERPGDDRLATFIRAYIEGAASDDDRAALAELGRGDTPDDGFSLYLEARVHYAAIITITREGSAVLGLSIDDPDDSPETPALARALIGRLRADFRSPAGRAGFELAPAHSREEWENDGLVQIREGELPRETL</sequence>
<dbReference type="Proteomes" id="UP000198688">
    <property type="component" value="Chromosome I"/>
</dbReference>
<evidence type="ECO:0000313" key="2">
    <source>
        <dbReference type="Proteomes" id="UP000198688"/>
    </source>
</evidence>
<accession>A0A1H1WTW4</accession>
<protein>
    <submittedName>
        <fullName evidence="1">Uncharacterized protein</fullName>
    </submittedName>
</protein>
<name>A0A1H1WTW4_9ACTN</name>
<proteinExistence type="predicted"/>
<dbReference type="STRING" id="113562.SAMN04489716_2233"/>
<keyword evidence="2" id="KW-1185">Reference proteome</keyword>
<dbReference type="EMBL" id="LT629758">
    <property type="protein sequence ID" value="SDT00554.1"/>
    <property type="molecule type" value="Genomic_DNA"/>
</dbReference>
<dbReference type="AlphaFoldDB" id="A0A1H1WTW4"/>
<reference evidence="1 2" key="1">
    <citation type="submission" date="2016-10" db="EMBL/GenBank/DDBJ databases">
        <authorList>
            <person name="de Groot N.N."/>
        </authorList>
    </citation>
    <scope>NUCLEOTIDE SEQUENCE [LARGE SCALE GENOMIC DNA]</scope>
    <source>
        <strain evidence="1 2">DSM 43941</strain>
    </source>
</reference>
<gene>
    <name evidence="1" type="ORF">SAMN04489716_2233</name>
</gene>
<organism evidence="1 2">
    <name type="scientific">Actinoplanes derwentensis</name>
    <dbReference type="NCBI Taxonomy" id="113562"/>
    <lineage>
        <taxon>Bacteria</taxon>
        <taxon>Bacillati</taxon>
        <taxon>Actinomycetota</taxon>
        <taxon>Actinomycetes</taxon>
        <taxon>Micromonosporales</taxon>
        <taxon>Micromonosporaceae</taxon>
        <taxon>Actinoplanes</taxon>
    </lineage>
</organism>